<proteinExistence type="predicted"/>
<reference evidence="3" key="1">
    <citation type="journal article" date="2014" name="Int. J. Syst. Evol. Microbiol.">
        <title>Complete genome sequence of Corynebacterium casei LMG S-19264T (=DSM 44701T), isolated from a smear-ripened cheese.</title>
        <authorList>
            <consortium name="US DOE Joint Genome Institute (JGI-PGF)"/>
            <person name="Walter F."/>
            <person name="Albersmeier A."/>
            <person name="Kalinowski J."/>
            <person name="Ruckert C."/>
        </authorList>
    </citation>
    <scope>NUCLEOTIDE SEQUENCE</scope>
    <source>
        <strain evidence="3">CGMCC 4.7403</strain>
    </source>
</reference>
<accession>A0A918YWS7</accession>
<evidence type="ECO:0000256" key="1">
    <source>
        <dbReference type="SAM" id="MobiDB-lite"/>
    </source>
</evidence>
<dbReference type="AlphaFoldDB" id="A0A918YWS7"/>
<gene>
    <name evidence="3" type="ORF">GCM10017771_42910</name>
</gene>
<dbReference type="Proteomes" id="UP000603227">
    <property type="component" value="Unassembled WGS sequence"/>
</dbReference>
<name>A0A918YWS7_9ACTN</name>
<feature type="transmembrane region" description="Helical" evidence="2">
    <location>
        <begin position="14"/>
        <end position="42"/>
    </location>
</feature>
<dbReference type="EMBL" id="BNAT01000014">
    <property type="protein sequence ID" value="GHE27930.1"/>
    <property type="molecule type" value="Genomic_DNA"/>
</dbReference>
<feature type="region of interest" description="Disordered" evidence="1">
    <location>
        <begin position="53"/>
        <end position="91"/>
    </location>
</feature>
<comment type="caution">
    <text evidence="3">The sequence shown here is derived from an EMBL/GenBank/DDBJ whole genome shotgun (WGS) entry which is preliminary data.</text>
</comment>
<keyword evidence="2" id="KW-0472">Membrane</keyword>
<sequence>MVQGIQLPDLSHRWIAAFAGAAVPRSAATAAAAVVAVASIFLRPMLMPGMPFASVRSGPVRSGPAPKRADPRGRSAPPFGQGRKPVVRGPAATTATARITRIFLTTGLLTKRMSLYDPGGTAPPTGLTTGRAVRSQLLIEGEDGMKTRLLSGVNRVPDRSEGLRVAGIGADRPPE</sequence>
<evidence type="ECO:0000256" key="2">
    <source>
        <dbReference type="SAM" id="Phobius"/>
    </source>
</evidence>
<keyword evidence="2" id="KW-0812">Transmembrane</keyword>
<organism evidence="3 4">
    <name type="scientific">Streptomyces capitiformicae</name>
    <dbReference type="NCBI Taxonomy" id="2014920"/>
    <lineage>
        <taxon>Bacteria</taxon>
        <taxon>Bacillati</taxon>
        <taxon>Actinomycetota</taxon>
        <taxon>Actinomycetes</taxon>
        <taxon>Kitasatosporales</taxon>
        <taxon>Streptomycetaceae</taxon>
        <taxon>Streptomyces</taxon>
    </lineage>
</organism>
<keyword evidence="2" id="KW-1133">Transmembrane helix</keyword>
<keyword evidence="4" id="KW-1185">Reference proteome</keyword>
<evidence type="ECO:0000313" key="4">
    <source>
        <dbReference type="Proteomes" id="UP000603227"/>
    </source>
</evidence>
<protein>
    <submittedName>
        <fullName evidence="3">Uncharacterized protein</fullName>
    </submittedName>
</protein>
<evidence type="ECO:0000313" key="3">
    <source>
        <dbReference type="EMBL" id="GHE27930.1"/>
    </source>
</evidence>
<reference evidence="3" key="2">
    <citation type="submission" date="2020-09" db="EMBL/GenBank/DDBJ databases">
        <authorList>
            <person name="Sun Q."/>
            <person name="Zhou Y."/>
        </authorList>
    </citation>
    <scope>NUCLEOTIDE SEQUENCE</scope>
    <source>
        <strain evidence="3">CGMCC 4.7403</strain>
    </source>
</reference>